<evidence type="ECO:0000313" key="3">
    <source>
        <dbReference type="Proteomes" id="UP001196870"/>
    </source>
</evidence>
<protein>
    <submittedName>
        <fullName evidence="2">Uncharacterized protein</fullName>
    </submittedName>
</protein>
<feature type="compositionally biased region" description="Pro residues" evidence="1">
    <location>
        <begin position="154"/>
        <end position="175"/>
    </location>
</feature>
<feature type="region of interest" description="Disordered" evidence="1">
    <location>
        <begin position="152"/>
        <end position="175"/>
    </location>
</feature>
<dbReference type="RefSeq" id="WP_211858633.1">
    <property type="nucleotide sequence ID" value="NZ_JAAGBB010000159.1"/>
</dbReference>
<comment type="caution">
    <text evidence="2">The sequence shown here is derived from an EMBL/GenBank/DDBJ whole genome shotgun (WGS) entry which is preliminary data.</text>
</comment>
<gene>
    <name evidence="2" type="ORF">GXW71_34690</name>
</gene>
<feature type="non-terminal residue" evidence="2">
    <location>
        <position position="1"/>
    </location>
</feature>
<name>A0ABS5FAE8_9PROT</name>
<organism evidence="2 3">
    <name type="scientific">Plastoroseomonas hellenica</name>
    <dbReference type="NCBI Taxonomy" id="2687306"/>
    <lineage>
        <taxon>Bacteria</taxon>
        <taxon>Pseudomonadati</taxon>
        <taxon>Pseudomonadota</taxon>
        <taxon>Alphaproteobacteria</taxon>
        <taxon>Acetobacterales</taxon>
        <taxon>Acetobacteraceae</taxon>
        <taxon>Plastoroseomonas</taxon>
    </lineage>
</organism>
<keyword evidence="3" id="KW-1185">Reference proteome</keyword>
<proteinExistence type="predicted"/>
<dbReference type="EMBL" id="JAAGBB010000159">
    <property type="protein sequence ID" value="MBR0669539.1"/>
    <property type="molecule type" value="Genomic_DNA"/>
</dbReference>
<evidence type="ECO:0000256" key="1">
    <source>
        <dbReference type="SAM" id="MobiDB-lite"/>
    </source>
</evidence>
<sequence length="175" mass="18821">PLAGPRAAPPPPPDACEMSSRIRPVAATAIGADADASQALHADLLSPLVRGLLLPDLVARLLPADLGRLLPEGALRRAWDDHVRRPFGDVTDRSRFLERAIERAWHRRTGRELDEQAFRAVWQGPAGDVPALMLLTTDVTTGRRVAVSHLAMPRPLPPATPPGTPPAPPLPMPRA</sequence>
<accession>A0ABS5FAE8</accession>
<reference evidence="3" key="1">
    <citation type="journal article" date="2021" name="Syst. Appl. Microbiol.">
        <title>Roseomonas hellenica sp. nov., isolated from roots of wild-growing Alkanna tinctoria.</title>
        <authorList>
            <person name="Rat A."/>
            <person name="Naranjo H.D."/>
            <person name="Lebbe L."/>
            <person name="Cnockaert M."/>
            <person name="Krigas N."/>
            <person name="Grigoriadou K."/>
            <person name="Maloupa E."/>
            <person name="Willems A."/>
        </authorList>
    </citation>
    <scope>NUCLEOTIDE SEQUENCE [LARGE SCALE GENOMIC DNA]</scope>
    <source>
        <strain evidence="3">LMG 31523</strain>
    </source>
</reference>
<feature type="non-terminal residue" evidence="2">
    <location>
        <position position="175"/>
    </location>
</feature>
<dbReference type="Proteomes" id="UP001196870">
    <property type="component" value="Unassembled WGS sequence"/>
</dbReference>
<evidence type="ECO:0000313" key="2">
    <source>
        <dbReference type="EMBL" id="MBR0669539.1"/>
    </source>
</evidence>